<accession>A0A7S0GMN8</accession>
<dbReference type="EMBL" id="HBEL01049547">
    <property type="protein sequence ID" value="CAD8426744.1"/>
    <property type="molecule type" value="Transcribed_RNA"/>
</dbReference>
<reference evidence="1" key="1">
    <citation type="submission" date="2021-01" db="EMBL/GenBank/DDBJ databases">
        <authorList>
            <person name="Corre E."/>
            <person name="Pelletier E."/>
            <person name="Niang G."/>
            <person name="Scheremetjew M."/>
            <person name="Finn R."/>
            <person name="Kale V."/>
            <person name="Holt S."/>
            <person name="Cochrane G."/>
            <person name="Meng A."/>
            <person name="Brown T."/>
            <person name="Cohen L."/>
        </authorList>
    </citation>
    <scope>NUCLEOTIDE SEQUENCE</scope>
    <source>
        <strain evidence="1">CCAP1064/1</strain>
    </source>
</reference>
<dbReference type="AlphaFoldDB" id="A0A7S0GMN8"/>
<protein>
    <submittedName>
        <fullName evidence="1">Uncharacterized protein</fullName>
    </submittedName>
</protein>
<organism evidence="1">
    <name type="scientific">Proboscia inermis</name>
    <dbReference type="NCBI Taxonomy" id="420281"/>
    <lineage>
        <taxon>Eukaryota</taxon>
        <taxon>Sar</taxon>
        <taxon>Stramenopiles</taxon>
        <taxon>Ochrophyta</taxon>
        <taxon>Bacillariophyta</taxon>
        <taxon>Coscinodiscophyceae</taxon>
        <taxon>Rhizosoleniophycidae</taxon>
        <taxon>Rhizosoleniales</taxon>
        <taxon>Rhizosoleniaceae</taxon>
        <taxon>Proboscia</taxon>
    </lineage>
</organism>
<gene>
    <name evidence="1" type="ORF">PINE0816_LOCUS22909</name>
</gene>
<proteinExistence type="predicted"/>
<evidence type="ECO:0000313" key="1">
    <source>
        <dbReference type="EMBL" id="CAD8426744.1"/>
    </source>
</evidence>
<sequence length="156" mass="16483">MYATMKIGPYTTTATKKMKAVVLAKINKFGYVLNDSRTKITSQLFEKRGRSITIVNNVKMKHKKTLIIENKQTSSTGPSLRTCLRNDGSTIGVTIVHNVIVCVGILEGTKDGAAVGNLDCNEDGNIVGASDSIRLGILVGLSDGLSLGIVVGVGSS</sequence>
<name>A0A7S0GMN8_9STRA</name>